<evidence type="ECO:0000256" key="4">
    <source>
        <dbReference type="PROSITE-ProRule" id="PRU00335"/>
    </source>
</evidence>
<dbReference type="InterPro" id="IPR023772">
    <property type="entry name" value="DNA-bd_HTH_TetR-type_CS"/>
</dbReference>
<dbReference type="PROSITE" id="PS50977">
    <property type="entry name" value="HTH_TETR_2"/>
    <property type="match status" value="1"/>
</dbReference>
<dbReference type="PANTHER" id="PTHR30055:SF234">
    <property type="entry name" value="HTH-TYPE TRANSCRIPTIONAL REGULATOR BETI"/>
    <property type="match status" value="1"/>
</dbReference>
<evidence type="ECO:0000313" key="6">
    <source>
        <dbReference type="EMBL" id="GAA0248617.1"/>
    </source>
</evidence>
<dbReference type="Proteomes" id="UP001500967">
    <property type="component" value="Unassembled WGS sequence"/>
</dbReference>
<dbReference type="InterPro" id="IPR050109">
    <property type="entry name" value="HTH-type_TetR-like_transc_reg"/>
</dbReference>
<sequence>MNPTGALARAPKQERSKISFERALDAVVELLAERGSDAFTLADVATRAGVSTGSIYTRVDSKENLIRSAHEREMSRLVAEGEAALAAPPSGSGSFRELVGELIGQVGEHLRRNAALLRAFMLVAAHDETIAQGGKVSYARILELWNERLGARRDEIAHPDPDAATRWAYTVTYSVIARHLGLGTAEKADGGDWDATLANLTVMVTTYLTAPA</sequence>
<protein>
    <recommendedName>
        <fullName evidence="5">HTH tetR-type domain-containing protein</fullName>
    </recommendedName>
</protein>
<dbReference type="InterPro" id="IPR009057">
    <property type="entry name" value="Homeodomain-like_sf"/>
</dbReference>
<dbReference type="PRINTS" id="PR00455">
    <property type="entry name" value="HTHTETR"/>
</dbReference>
<comment type="caution">
    <text evidence="6">The sequence shown here is derived from an EMBL/GenBank/DDBJ whole genome shotgun (WGS) entry which is preliminary data.</text>
</comment>
<reference evidence="6 7" key="1">
    <citation type="journal article" date="2019" name="Int. J. Syst. Evol. Microbiol.">
        <title>The Global Catalogue of Microorganisms (GCM) 10K type strain sequencing project: providing services to taxonomists for standard genome sequencing and annotation.</title>
        <authorList>
            <consortium name="The Broad Institute Genomics Platform"/>
            <consortium name="The Broad Institute Genome Sequencing Center for Infectious Disease"/>
            <person name="Wu L."/>
            <person name="Ma J."/>
        </authorList>
    </citation>
    <scope>NUCLEOTIDE SEQUENCE [LARGE SCALE GENOMIC DNA]</scope>
    <source>
        <strain evidence="6 7">JCM 10425</strain>
    </source>
</reference>
<dbReference type="PROSITE" id="PS01081">
    <property type="entry name" value="HTH_TETR_1"/>
    <property type="match status" value="1"/>
</dbReference>
<dbReference type="EMBL" id="BAAAGX010000014">
    <property type="protein sequence ID" value="GAA0248617.1"/>
    <property type="molecule type" value="Genomic_DNA"/>
</dbReference>
<keyword evidence="2 4" id="KW-0238">DNA-binding</keyword>
<evidence type="ECO:0000256" key="1">
    <source>
        <dbReference type="ARBA" id="ARBA00023015"/>
    </source>
</evidence>
<accession>A0ABN0UFA3</accession>
<dbReference type="SUPFAM" id="SSF46689">
    <property type="entry name" value="Homeodomain-like"/>
    <property type="match status" value="1"/>
</dbReference>
<dbReference type="PANTHER" id="PTHR30055">
    <property type="entry name" value="HTH-TYPE TRANSCRIPTIONAL REGULATOR RUTR"/>
    <property type="match status" value="1"/>
</dbReference>
<name>A0ABN0UFA3_9ACTN</name>
<gene>
    <name evidence="6" type="ORF">GCM10009539_37390</name>
</gene>
<organism evidence="6 7">
    <name type="scientific">Cryptosporangium japonicum</name>
    <dbReference type="NCBI Taxonomy" id="80872"/>
    <lineage>
        <taxon>Bacteria</taxon>
        <taxon>Bacillati</taxon>
        <taxon>Actinomycetota</taxon>
        <taxon>Actinomycetes</taxon>
        <taxon>Cryptosporangiales</taxon>
        <taxon>Cryptosporangiaceae</taxon>
        <taxon>Cryptosporangium</taxon>
    </lineage>
</organism>
<keyword evidence="7" id="KW-1185">Reference proteome</keyword>
<feature type="DNA-binding region" description="H-T-H motif" evidence="4">
    <location>
        <begin position="40"/>
        <end position="59"/>
    </location>
</feature>
<dbReference type="Pfam" id="PF00440">
    <property type="entry name" value="TetR_N"/>
    <property type="match status" value="1"/>
</dbReference>
<feature type="domain" description="HTH tetR-type" evidence="5">
    <location>
        <begin position="17"/>
        <end position="77"/>
    </location>
</feature>
<evidence type="ECO:0000313" key="7">
    <source>
        <dbReference type="Proteomes" id="UP001500967"/>
    </source>
</evidence>
<evidence type="ECO:0000256" key="3">
    <source>
        <dbReference type="ARBA" id="ARBA00023163"/>
    </source>
</evidence>
<evidence type="ECO:0000259" key="5">
    <source>
        <dbReference type="PROSITE" id="PS50977"/>
    </source>
</evidence>
<keyword evidence="3" id="KW-0804">Transcription</keyword>
<dbReference type="Gene3D" id="1.10.357.10">
    <property type="entry name" value="Tetracycline Repressor, domain 2"/>
    <property type="match status" value="1"/>
</dbReference>
<proteinExistence type="predicted"/>
<keyword evidence="1" id="KW-0805">Transcription regulation</keyword>
<dbReference type="InterPro" id="IPR001647">
    <property type="entry name" value="HTH_TetR"/>
</dbReference>
<dbReference type="RefSeq" id="WP_344650108.1">
    <property type="nucleotide sequence ID" value="NZ_BAAAGX010000014.1"/>
</dbReference>
<evidence type="ECO:0000256" key="2">
    <source>
        <dbReference type="ARBA" id="ARBA00023125"/>
    </source>
</evidence>